<name>A0A914GT01_GLORO</name>
<dbReference type="InterPro" id="IPR004843">
    <property type="entry name" value="Calcineurin-like_PHP"/>
</dbReference>
<dbReference type="PRINTS" id="PR00076">
    <property type="entry name" value="6PGDHDRGNASE"/>
</dbReference>
<evidence type="ECO:0000313" key="17">
    <source>
        <dbReference type="WBParaSite" id="Gr19_v10_g10478.t2"/>
    </source>
</evidence>
<keyword evidence="7 12" id="KW-0521">NADP</keyword>
<dbReference type="InterPro" id="IPR008927">
    <property type="entry name" value="6-PGluconate_DH-like_C_sf"/>
</dbReference>
<dbReference type="GO" id="GO:0006098">
    <property type="term" value="P:pentose-phosphate shunt"/>
    <property type="evidence" value="ECO:0007669"/>
    <property type="project" value="UniProtKB-KW"/>
</dbReference>
<keyword evidence="10 12" id="KW-0570">Pentose shunt</keyword>
<comment type="similarity">
    <text evidence="3 12">Belongs to the 6-phosphogluconate dehydrogenase family.</text>
</comment>
<dbReference type="Proteomes" id="UP000887572">
    <property type="component" value="Unplaced"/>
</dbReference>
<dbReference type="FunFam" id="1.10.1040.10:FF:000002">
    <property type="entry name" value="6-phosphogluconate dehydrogenase, decarboxylating"/>
    <property type="match status" value="1"/>
</dbReference>
<evidence type="ECO:0000256" key="1">
    <source>
        <dbReference type="ARBA" id="ARBA00002526"/>
    </source>
</evidence>
<dbReference type="AlphaFoldDB" id="A0A914GT01"/>
<dbReference type="EC" id="1.1.1.44" evidence="5 12"/>
<evidence type="ECO:0000256" key="3">
    <source>
        <dbReference type="ARBA" id="ARBA00008419"/>
    </source>
</evidence>
<comment type="subunit">
    <text evidence="4">Homodimer.</text>
</comment>
<proteinExistence type="inferred from homology"/>
<dbReference type="PANTHER" id="PTHR11811">
    <property type="entry name" value="6-PHOSPHOGLUCONATE DEHYDROGENASE"/>
    <property type="match status" value="1"/>
</dbReference>
<comment type="catalytic activity">
    <reaction evidence="11 12">
        <text>6-phospho-D-gluconate + NADP(+) = D-ribulose 5-phosphate + CO2 + NADPH</text>
        <dbReference type="Rhea" id="RHEA:10116"/>
        <dbReference type="ChEBI" id="CHEBI:16526"/>
        <dbReference type="ChEBI" id="CHEBI:57783"/>
        <dbReference type="ChEBI" id="CHEBI:58121"/>
        <dbReference type="ChEBI" id="CHEBI:58349"/>
        <dbReference type="ChEBI" id="CHEBI:58759"/>
        <dbReference type="EC" id="1.1.1.44"/>
    </reaction>
</comment>
<dbReference type="GO" id="GO:0003676">
    <property type="term" value="F:nucleic acid binding"/>
    <property type="evidence" value="ECO:0007669"/>
    <property type="project" value="InterPro"/>
</dbReference>
<dbReference type="InterPro" id="IPR013328">
    <property type="entry name" value="6PGD_dom2"/>
</dbReference>
<feature type="domain" description="G-patch" evidence="15">
    <location>
        <begin position="443"/>
        <end position="489"/>
    </location>
</feature>
<dbReference type="GO" id="GO:0004616">
    <property type="term" value="F:phosphogluconate dehydrogenase (decarboxylating) activity"/>
    <property type="evidence" value="ECO:0007669"/>
    <property type="project" value="UniProtKB-EC"/>
</dbReference>
<dbReference type="InterPro" id="IPR029052">
    <property type="entry name" value="Metallo-depent_PP-like"/>
</dbReference>
<evidence type="ECO:0000256" key="9">
    <source>
        <dbReference type="ARBA" id="ARBA00023064"/>
    </source>
</evidence>
<feature type="transmembrane region" description="Helical" evidence="14">
    <location>
        <begin position="32"/>
        <end position="52"/>
    </location>
</feature>
<evidence type="ECO:0000256" key="6">
    <source>
        <dbReference type="ARBA" id="ARBA00018193"/>
    </source>
</evidence>
<dbReference type="Pfam" id="PF03446">
    <property type="entry name" value="NAD_binding_2"/>
    <property type="match status" value="1"/>
</dbReference>
<evidence type="ECO:0000256" key="10">
    <source>
        <dbReference type="ARBA" id="ARBA00023126"/>
    </source>
</evidence>
<keyword evidence="16" id="KW-1185">Reference proteome</keyword>
<dbReference type="SMART" id="SM00443">
    <property type="entry name" value="G_patch"/>
    <property type="match status" value="1"/>
</dbReference>
<keyword evidence="14" id="KW-0812">Transmembrane</keyword>
<keyword evidence="9 12" id="KW-0311">Gluconate utilization</keyword>
<feature type="transmembrane region" description="Helical" evidence="14">
    <location>
        <begin position="368"/>
        <end position="386"/>
    </location>
</feature>
<evidence type="ECO:0000256" key="11">
    <source>
        <dbReference type="ARBA" id="ARBA00048640"/>
    </source>
</evidence>
<dbReference type="SUPFAM" id="SSF51735">
    <property type="entry name" value="NAD(P)-binding Rossmann-fold domains"/>
    <property type="match status" value="1"/>
</dbReference>
<dbReference type="FunFam" id="3.40.50.720:FF:000007">
    <property type="entry name" value="6-phosphogluconate dehydrogenase, decarboxylating"/>
    <property type="match status" value="1"/>
</dbReference>
<evidence type="ECO:0000256" key="13">
    <source>
        <dbReference type="SAM" id="MobiDB-lite"/>
    </source>
</evidence>
<dbReference type="Pfam" id="PF00149">
    <property type="entry name" value="Metallophos"/>
    <property type="match status" value="1"/>
</dbReference>
<dbReference type="Gene3D" id="1.10.1040.10">
    <property type="entry name" value="N-(1-d-carboxylethyl)-l-norvaline Dehydrogenase, domain 2"/>
    <property type="match status" value="1"/>
</dbReference>
<dbReference type="SUPFAM" id="SSF56300">
    <property type="entry name" value="Metallo-dependent phosphatases"/>
    <property type="match status" value="1"/>
</dbReference>
<dbReference type="GO" id="GO:0016787">
    <property type="term" value="F:hydrolase activity"/>
    <property type="evidence" value="ECO:0007669"/>
    <property type="project" value="InterPro"/>
</dbReference>
<keyword evidence="8 12" id="KW-0560">Oxidoreductase</keyword>
<evidence type="ECO:0000256" key="14">
    <source>
        <dbReference type="SAM" id="Phobius"/>
    </source>
</evidence>
<dbReference type="FunFam" id="1.20.5.320:FF:000002">
    <property type="entry name" value="6-phosphogluconate dehydrogenase, decarboxylating"/>
    <property type="match status" value="1"/>
</dbReference>
<reference evidence="17" key="1">
    <citation type="submission" date="2022-11" db="UniProtKB">
        <authorList>
            <consortium name="WormBaseParasite"/>
        </authorList>
    </citation>
    <scope>IDENTIFICATION</scope>
</reference>
<dbReference type="InterPro" id="IPR006115">
    <property type="entry name" value="6PGDH_NADP-bd"/>
</dbReference>
<evidence type="ECO:0000313" key="16">
    <source>
        <dbReference type="Proteomes" id="UP000887572"/>
    </source>
</evidence>
<dbReference type="GO" id="GO:0019521">
    <property type="term" value="P:D-gluconate metabolic process"/>
    <property type="evidence" value="ECO:0007669"/>
    <property type="project" value="UniProtKB-KW"/>
</dbReference>
<dbReference type="NCBIfam" id="TIGR00873">
    <property type="entry name" value="gnd"/>
    <property type="match status" value="1"/>
</dbReference>
<dbReference type="InterPro" id="IPR006113">
    <property type="entry name" value="6PGDH_Gnd/GntZ"/>
</dbReference>
<comment type="function">
    <text evidence="1">Catalyzes the oxidative decarboxylation of 6-phosphogluconate to ribulose 5-phosphate and CO(2), with concomitant reduction of NADP to NADPH.</text>
</comment>
<dbReference type="CDD" id="cd07385">
    <property type="entry name" value="MPP_YkuE_C"/>
    <property type="match status" value="1"/>
</dbReference>
<dbReference type="InterPro" id="IPR000467">
    <property type="entry name" value="G_patch_dom"/>
</dbReference>
<evidence type="ECO:0000256" key="8">
    <source>
        <dbReference type="ARBA" id="ARBA00023002"/>
    </source>
</evidence>
<dbReference type="InterPro" id="IPR006114">
    <property type="entry name" value="6PGDH_C"/>
</dbReference>
<dbReference type="GO" id="GO:0050661">
    <property type="term" value="F:NADP binding"/>
    <property type="evidence" value="ECO:0007669"/>
    <property type="project" value="InterPro"/>
</dbReference>
<accession>A0A914GT01</accession>
<evidence type="ECO:0000259" key="15">
    <source>
        <dbReference type="PROSITE" id="PS50174"/>
    </source>
</evidence>
<dbReference type="NCBIfam" id="NF006765">
    <property type="entry name" value="PRK09287.1"/>
    <property type="match status" value="1"/>
</dbReference>
<feature type="compositionally biased region" description="Basic and acidic residues" evidence="13">
    <location>
        <begin position="636"/>
        <end position="647"/>
    </location>
</feature>
<dbReference type="PROSITE" id="PS50174">
    <property type="entry name" value="G_PATCH"/>
    <property type="match status" value="1"/>
</dbReference>
<dbReference type="Gene3D" id="3.60.21.10">
    <property type="match status" value="1"/>
</dbReference>
<dbReference type="Gene3D" id="1.20.5.320">
    <property type="entry name" value="6-Phosphogluconate Dehydrogenase, domain 3"/>
    <property type="match status" value="1"/>
</dbReference>
<feature type="transmembrane region" description="Helical" evidence="14">
    <location>
        <begin position="72"/>
        <end position="90"/>
    </location>
</feature>
<dbReference type="Pfam" id="PF00393">
    <property type="entry name" value="6PGD"/>
    <property type="match status" value="1"/>
</dbReference>
<organism evidence="16 17">
    <name type="scientific">Globodera rostochiensis</name>
    <name type="common">Golden nematode worm</name>
    <name type="synonym">Heterodera rostochiensis</name>
    <dbReference type="NCBI Taxonomy" id="31243"/>
    <lineage>
        <taxon>Eukaryota</taxon>
        <taxon>Metazoa</taxon>
        <taxon>Ecdysozoa</taxon>
        <taxon>Nematoda</taxon>
        <taxon>Chromadorea</taxon>
        <taxon>Rhabditida</taxon>
        <taxon>Tylenchina</taxon>
        <taxon>Tylenchomorpha</taxon>
        <taxon>Tylenchoidea</taxon>
        <taxon>Heteroderidae</taxon>
        <taxon>Heteroderinae</taxon>
        <taxon>Globodera</taxon>
    </lineage>
</organism>
<keyword evidence="14" id="KW-1133">Transmembrane helix</keyword>
<dbReference type="InterPro" id="IPR036291">
    <property type="entry name" value="NAD(P)-bd_dom_sf"/>
</dbReference>
<evidence type="ECO:0000256" key="7">
    <source>
        <dbReference type="ARBA" id="ARBA00022857"/>
    </source>
</evidence>
<dbReference type="Pfam" id="PF01585">
    <property type="entry name" value="G-patch"/>
    <property type="match status" value="1"/>
</dbReference>
<sequence length="1170" mass="130672">MTNFNKKEIKYNKKMDSEKQFSTMSIQQVKSLIGGITIFFASAFFGAAFIKIVGDHFASRLVGFEQGNMRRFSSILTLEWAMAHMTYLINRNERCRLYCLLVFALMVSMAHLTYFLYLAEFFEIPWLVYDISALCNGIWINLCVICFLFTAYNLCLEIASYFGIGKRLIRRMFARRAIKLFSTEHHLQIRQACSEASENSNRTSKPNEIEPQGSNVVKQVNRLEADAVFLIGDIVDAPRALIEKRVESLRHLQSRLGTFYVTGNHEYYYGDVKEWFALFESYGIRVLKNEAVILNGHCVVGLNDIFSDNSGIRNHVMDVKAISICPLNETTIVLAHNPAAVKRILEFSRTTSHPVDLILSGHTHSAQYLVLVPFAYFVLPYLYGLYSLADGATQLLVSAGTLFQNAPMKIPFIVMRTESMLAEPKRKQRISIDPQNLNWRNDANSFGKRMLERMGWRDGCGLGKNGEGINANVRPSANHSQTGLGFGGKASESEWMSHNDAFSHLLTQLNDKKLASERVEGTEQLNSAGLEEETRQHSVVNVHRKGRLTALSPEQKFAIFGRTTETAIKNKKLHNFEKRAKTSKEKTAAGEMVACQQKSSSSSSVTMDVYFAGKGALLSRKDSANRKVMGEGSPSSHEEVDYVGDQKRTRHKAKKKRRIWKRTGIGLTERGVNTLPIDSLSFEIRPSHRFSQNEWFPMMGQNLILNMNDHGFVVCAYNRTVQKVTEFLENEAKATKIVGAKSMEEMVRLLKKPRRVMLLVKAGKAVQDMIDKLVPLLEEGDVIIDGGNSEYHDSNLRCRELASKGILFVGCGVSGGEEGARLGASLMPGGSPAAWPHLKPIFQAIAAKAPDGEPCCDWVGEAGSGHFVKMVHNGIEYGDMQLISEAFHLMHQGLQMDFDAMSNVFDEWNKGELDSFLIEITANILRYKDETGESLVPKILDSAQQKGTGKWTGIAALEYGIPVTLIAEAVFARCLSALKTQRMKASKVLPKPSKKASDLVKDTKEFLNSIGRALYASKVVSYAQGFMLLAEASREFGWNLDYGAIALMWRGGCIIRSRFLGRIKSAFEKNPSLVNLLLDDFFLGAIQNAQDSWREVISTAVQLGIPMPAFSCALAFFDGYRTEILPANLLQAQRDYFGAHTYELLDQPGVAVHTNWTGKGGRVTSNAYSA</sequence>
<dbReference type="Gene3D" id="3.40.50.720">
    <property type="entry name" value="NAD(P)-binding Rossmann-like Domain"/>
    <property type="match status" value="1"/>
</dbReference>
<dbReference type="SUPFAM" id="SSF48179">
    <property type="entry name" value="6-phosphogluconate dehydrogenase C-terminal domain-like"/>
    <property type="match status" value="1"/>
</dbReference>
<evidence type="ECO:0000256" key="12">
    <source>
        <dbReference type="RuleBase" id="RU000485"/>
    </source>
</evidence>
<protein>
    <recommendedName>
        <fullName evidence="6 12">6-phosphogluconate dehydrogenase, decarboxylating</fullName>
        <ecNumber evidence="5 12">1.1.1.44</ecNumber>
    </recommendedName>
</protein>
<comment type="pathway">
    <text evidence="2 12">Carbohydrate degradation; pentose phosphate pathway; D-ribulose 5-phosphate from D-glucose 6-phosphate (oxidative stage): step 3/3.</text>
</comment>
<feature type="transmembrane region" description="Helical" evidence="14">
    <location>
        <begin position="138"/>
        <end position="164"/>
    </location>
</feature>
<dbReference type="SMART" id="SM01350">
    <property type="entry name" value="6PGD"/>
    <property type="match status" value="1"/>
</dbReference>
<keyword evidence="14" id="KW-0472">Membrane</keyword>
<evidence type="ECO:0000256" key="4">
    <source>
        <dbReference type="ARBA" id="ARBA00011738"/>
    </source>
</evidence>
<feature type="transmembrane region" description="Helical" evidence="14">
    <location>
        <begin position="97"/>
        <end position="118"/>
    </location>
</feature>
<feature type="region of interest" description="Disordered" evidence="13">
    <location>
        <begin position="623"/>
        <end position="648"/>
    </location>
</feature>
<dbReference type="WBParaSite" id="Gr19_v10_g10478.t2">
    <property type="protein sequence ID" value="Gr19_v10_g10478.t2"/>
    <property type="gene ID" value="Gr19_v10_g10478"/>
</dbReference>
<evidence type="ECO:0000256" key="5">
    <source>
        <dbReference type="ARBA" id="ARBA00013011"/>
    </source>
</evidence>
<evidence type="ECO:0000256" key="2">
    <source>
        <dbReference type="ARBA" id="ARBA00004874"/>
    </source>
</evidence>
<dbReference type="InterPro" id="IPR006183">
    <property type="entry name" value="Pgluconate_DH"/>
</dbReference>